<dbReference type="Proteomes" id="UP000288951">
    <property type="component" value="Unassembled WGS sequence"/>
</dbReference>
<dbReference type="RefSeq" id="WP_127823754.1">
    <property type="nucleotide sequence ID" value="NZ_RQSM01000004.1"/>
</dbReference>
<sequence>MTIKPFFQANGTAGNEPGAYISNGVADNLWANTGTTLRGFYTYRANTLFKVDAAPFVASGTQVAAGDNTIDIASLPNNNKWYHQKVTFSLNSAENVLTITLNTRAYDSSGNLTGTNYQRSWTNNVNLSGNESWLKNFTAGISTDGVIDNVETYYLVCDSDNDGIANHLDLDSDNDTCSDANEYYDSANADGGDNGVYGIGNPVVNGNGTITTASYSGSYTNVVSAGSVSSLNITAQPNDQTIALGSNATFAATATGVSTVKYQWQESQDNGTNWTNVSNGGVYSGATTASLTLTAPPVSMNNYQYKLVIKESNFVCGEKVSNAKILKFTNALVASNEVFVDKGGSVLGNDILNGVPATLTTAIVTPITNGPLSVDASGNLTVAPKTAPGTYSVVYTVCQIGAVPANCTTATATVIINDVDNDGIYDSVDLDNDNDGILDTQEGLCIPAPTGTWTLISSTEATQNLGNGVVVRVKSSKPVSSGSGTGNGWANDTFNTPSFWSRALSVKPSLLGNIGFGTELTVSFEDASGNAIVVKRPEIHFDRLGGRDADTPQKQNSALITLQNGLTWEKLPNGTNDFFATSDAVKDGGSGTLAASGWVGESTLNDADGTAAGSLQLTSNVSSFKMNFIQDGGLGTGFDGIEMIFFACKDLDTDNDGKPDYLDLDSDADGCSDANEYYNTATADGGDDGVYGTGTPAVNADGTVTAAGYNGTGLTNVTTAGSLASITTQPSDKTISFGANATFTAVVTTGSGTTSYQWQESQDNGTNWTNISNGGVYSGATTASLTLTAPPVSMNNYQYKLVIKESNFVCGEKVSNAKKLNITTTLVAVNDPKITVASTNAIVTVPGNVTTNDTLNGVAVTSANTNVTPVTTGPLSVDSEGNITVAANTPSGVYNVTYQLCEANPVTGSNITPSNCTTAIAIVEVKNDLIAKDDNLGTIATSATATTAAGSVLANNVNGADTLNGVAVTTANTDVTPVTTGSIRIDVDGNVTIQPGTPSGTYTIPYTICETGATPVNCKTANITVEVKNDLIAKDDNLGTIATSATATTAAGSVLANNGSGFDTLNGVAVTTANTDVTPVTTGSIRIDVDGNVTIQPGTPSGTYTIPYTICETGATPVNCKTANITVEVKNDLIAKDDNLGTIATSATATTAAGSVLANNGSGFDTLNGVAVTTANTDVTPVTTGSIRIDVDGNVTIQPGTPSGTYTIPYTICETGATPVNCKTANITVEVKNTIDAVDDAKVTVASGGNTLNVTLNDKLNGSNVTIGAAVGQVSLTGVNVPGGLTLNTDGTITVGSTTPSGTYQVEYQICENGANPANCDRAIAIVEVKNDLIAKDDNLGTIATSTTATTAAGSVLANNGNGVDTLNGVAVTTANTDVTPVTTGSIRIDVDGNVTIQPGTPSGTYTIPYTICETGAAPVNCKTANITVEVKNDLIAKDDNLGTIATSATATTAAGNVLANNGSGFDTLNGVAVTTANTDVTPVTTGSIRIDVDGNVTIQPGTPSGTYTIPYTICETGAAPVNCKTANITVEVKNDLIAKDDNLGTIATSTTATTAAGSVLANNGSGFDTLNGVAVTTANTDVTPVTTGSIRIDVDGNVTIQPGTPSGTYTIPYTICETGATPVNCKTANITVEVKNTIDAVDDAKVTVISGGNTPNVTLNDKLNGSNVTIGAAVGQVSLTGVNVPGGLTLNTDGTITVGSTTPSGTYQVEYQICENGANPANCDRAIAIVEVKNDLIAKDDNLGTIATSTTATTAAGSVLANNGNGFDTLNGVAVTTANTDVTPVTTGPIRIDVDGNVTIQPGTPSGTYTIPYTICETGAAPVNCKTANITVEVKNTIDAVDDAKVTVASGGNTLNVTLNDKLNGSNVTIGAAVGQVSLTGVNVPGGLTLNTDGTITVGSTTPSGTYQVEYQICENGANPANCDRAIAIVEVKNDLIAKDDNLGTIATSTTATTAAGSVLANNGNGVDTLNGVAVTTANTDVTPVTTGSIRIDVDGNVTIQPGTPSGTYTIPYTICETGAIPVNCKTANITVEVKNTIDAVDDAKVTVASGGNTLNVTLNDKLNGSNVTIGTAVGQVSLTGVNVPGGLTLNTDGTITVGSTTPSGTYQVEYQICENGANPANCDRAIAIVEVKNDLIAKDDNLGTIATSTTATTAAGSVLANNGNGVDTLNGVAVTTANTDVTPVTTGSIRIDVDGNVTIQPGTPSGTYTIPYTICETGAAPVNCKTANITVEVKNTIDAVDDAKVTVASGGNTLNVTLNDKLNGSNVTIGAAVGQVSLTGVNVPGGLTLNTDGTITVGSTTPSGTYQVEYQICENGANPANCDRAIAIVEVKNDLIAKDDNLGTIATSTTATTAAGSVLANNGNGVDTLNGVAVTTANTDVTPVTTGSIRIDVDGNVTIQPGTPSGTYTIPYTICETGAIPVNCKTANITVEVKNTIDAVDDAKVTVASGGNTPNVTLNDKLNGSNVTIGTAVGQVSLTGVNIPVGLTLNTDGTITVGSTTPSGTYQVEYQICENGANPANCDRAIAIVEVKNDLIAKDDNLGTIATSATATTAAGSVLANNGSGFDTLNGVAVTTANTDVTPVTTGSIRIDVDGNVTIQPGTPSGTYTVTYTICETGATPANCKTAEVIVEVKNELVAKNDNLGTVATSATTSTPAGSVLANNNGNGADTLNGVAVTTANTDVTPVTTGSIRIDVDGNVTIQPGTPSGTYTIPYTICETGATPANCKTAEVIVEVKNELVAKNDNLGTVATSATTSTPAGSVLANNNGNGADTLNGVAVTTANTDVTPVTTGSIRIDVDGNVTIQPGTPSGTYTIPYTICETGATPANCKTAEVIVEVKNQLVAKNDNLGTVATSATTSTPAGSVLANNGNGFDTLNGVAVTTANTDVTPVTTGSIRIDVDGNVTIQPGTPSGTYRIPYTICETGATPANCDTAIAIVEVKNPIVLGGPDKELIVSGTTGTVSIYSDDTFNGKPLSSTIGTGVGQVTVTTTGLPQGMILNSNGTITVDDTVDNNTYTFTYTVCENGALVPNCVTQTVTIEVSVKVDANDDKFVTTNGGSGSVVGNVLVNDATSKGSATINNVVLTQSTFAQPIITVPSKSPVPYLNAATGEVIVPIGTPAGTYSFTYNACLVIKPGICDTATVTVTVNPSNNEELVIYNHMTPNGDGDNEIFFIDGIDKFPNNSVEVYNRWGVLVYEATSYNNNDRAFRGISSGRVTIEKSTQLPEGTYYYMLKYENTSGVTKEKAGYLYINR</sequence>
<evidence type="ECO:0000313" key="1">
    <source>
        <dbReference type="EMBL" id="RVU89606.1"/>
    </source>
</evidence>
<organism evidence="1 2">
    <name type="scientific">Flavobacterium columnare</name>
    <dbReference type="NCBI Taxonomy" id="996"/>
    <lineage>
        <taxon>Bacteria</taxon>
        <taxon>Pseudomonadati</taxon>
        <taxon>Bacteroidota</taxon>
        <taxon>Flavobacteriia</taxon>
        <taxon>Flavobacteriales</taxon>
        <taxon>Flavobacteriaceae</taxon>
        <taxon>Flavobacterium</taxon>
    </lineage>
</organism>
<dbReference type="InterPro" id="IPR013783">
    <property type="entry name" value="Ig-like_fold"/>
</dbReference>
<gene>
    <name evidence="1" type="ORF">EH230_12540</name>
</gene>
<name>A0A437U7G0_9FLAO</name>
<evidence type="ECO:0000313" key="2">
    <source>
        <dbReference type="Proteomes" id="UP000288951"/>
    </source>
</evidence>
<dbReference type="EMBL" id="RQSM01000004">
    <property type="protein sequence ID" value="RVU89606.1"/>
    <property type="molecule type" value="Genomic_DNA"/>
</dbReference>
<dbReference type="Pfam" id="PF13585">
    <property type="entry name" value="CHU_C"/>
    <property type="match status" value="1"/>
</dbReference>
<dbReference type="OrthoDB" id="9805017at2"/>
<protein>
    <submittedName>
        <fullName evidence="1">Gliding motility-associated C-terminal domain-containing protein</fullName>
    </submittedName>
</protein>
<keyword evidence="2" id="KW-1185">Reference proteome</keyword>
<dbReference type="NCBIfam" id="TIGR04131">
    <property type="entry name" value="Bac_Flav_CTERM"/>
    <property type="match status" value="1"/>
</dbReference>
<proteinExistence type="predicted"/>
<comment type="caution">
    <text evidence="1">The sequence shown here is derived from an EMBL/GenBank/DDBJ whole genome shotgun (WGS) entry which is preliminary data.</text>
</comment>
<dbReference type="Gene3D" id="2.60.40.10">
    <property type="entry name" value="Immunoglobulins"/>
    <property type="match status" value="1"/>
</dbReference>
<accession>A0A437U7G0</accession>
<dbReference type="InterPro" id="IPR026341">
    <property type="entry name" value="T9SS_type_B"/>
</dbReference>
<reference evidence="1" key="1">
    <citation type="submission" date="2018-12" db="EMBL/GenBank/DDBJ databases">
        <title>Draft genome sequence of Flaovobacterium columnare ARS1 isolated from channel catfish in Alabama.</title>
        <authorList>
            <person name="Cai W."/>
            <person name="Arias C."/>
        </authorList>
    </citation>
    <scope>NUCLEOTIDE SEQUENCE [LARGE SCALE GENOMIC DNA]</scope>
    <source>
        <strain evidence="1">ARS1</strain>
    </source>
</reference>